<keyword evidence="4" id="KW-1185">Reference proteome</keyword>
<evidence type="ECO:0000313" key="4">
    <source>
        <dbReference type="Proteomes" id="UP000241769"/>
    </source>
</evidence>
<organism evidence="3 4">
    <name type="scientific">Planoprotostelium fungivorum</name>
    <dbReference type="NCBI Taxonomy" id="1890364"/>
    <lineage>
        <taxon>Eukaryota</taxon>
        <taxon>Amoebozoa</taxon>
        <taxon>Evosea</taxon>
        <taxon>Variosea</taxon>
        <taxon>Cavosteliida</taxon>
        <taxon>Cavosteliaceae</taxon>
        <taxon>Planoprotostelium</taxon>
    </lineage>
</organism>
<protein>
    <submittedName>
        <fullName evidence="3">Flocculin</fullName>
    </submittedName>
</protein>
<accession>A0A2P6NF54</accession>
<dbReference type="EMBL" id="MDYQ01000100">
    <property type="protein sequence ID" value="PRP82568.1"/>
    <property type="molecule type" value="Genomic_DNA"/>
</dbReference>
<feature type="compositionally biased region" description="Low complexity" evidence="1">
    <location>
        <begin position="1103"/>
        <end position="1138"/>
    </location>
</feature>
<comment type="caution">
    <text evidence="3">The sequence shown here is derived from an EMBL/GenBank/DDBJ whole genome shotgun (WGS) entry which is preliminary data.</text>
</comment>
<evidence type="ECO:0000313" key="3">
    <source>
        <dbReference type="EMBL" id="PRP82568.1"/>
    </source>
</evidence>
<evidence type="ECO:0000256" key="2">
    <source>
        <dbReference type="SAM" id="SignalP"/>
    </source>
</evidence>
<keyword evidence="2" id="KW-0732">Signal</keyword>
<feature type="region of interest" description="Disordered" evidence="1">
    <location>
        <begin position="1103"/>
        <end position="1199"/>
    </location>
</feature>
<feature type="chain" id="PRO_5015133963" evidence="2">
    <location>
        <begin position="25"/>
        <end position="1286"/>
    </location>
</feature>
<feature type="signal peptide" evidence="2">
    <location>
        <begin position="1"/>
        <end position="24"/>
    </location>
</feature>
<reference evidence="3 4" key="1">
    <citation type="journal article" date="2018" name="Genome Biol. Evol.">
        <title>Multiple Roots of Fruiting Body Formation in Amoebozoa.</title>
        <authorList>
            <person name="Hillmann F."/>
            <person name="Forbes G."/>
            <person name="Novohradska S."/>
            <person name="Ferling I."/>
            <person name="Riege K."/>
            <person name="Groth M."/>
            <person name="Westermann M."/>
            <person name="Marz M."/>
            <person name="Spaller T."/>
            <person name="Winckler T."/>
            <person name="Schaap P."/>
            <person name="Glockner G."/>
        </authorList>
    </citation>
    <scope>NUCLEOTIDE SEQUENCE [LARGE SCALE GENOMIC DNA]</scope>
    <source>
        <strain evidence="3 4">Jena</strain>
    </source>
</reference>
<feature type="compositionally biased region" description="Low complexity" evidence="1">
    <location>
        <begin position="1148"/>
        <end position="1181"/>
    </location>
</feature>
<sequence length="1286" mass="142545">MKTVAALLCLLSLAFFDGKSLVDAALIETTGPAVVEASDRVLCGRFLSDVGARYTNDSTSEFVNIFQHIATSHYYSDRRSASVSSLSLPTEKRGAAAFRDQVVNFTVTNDTVAINNLNRALDSQELYARNGNSFYDYRRTLTVPPIYVLGFWDADTTEPAFEITNKSINIRFSYNGVEQKNDWAPIFSSVSYRARFADISLSDLTQERFIYNGTTSFSAVAKLNIRGWTDLPDTVIRDLKNDEDLYFTTRANATMTSLSFWEDGETIPAVPVVTVEQGVNVPISWEQPSNETAANPKAMAYVIRTLSTSHNLSIGRIIASLDSHHHFDSTFKYFATLTVNVNGNLTIYGDDSNLRRNVEAFSYLLHHANQSVLNEMCDEGEIPHFSLFEVDPAHTESFHVQVYYRDGTNSLPYLDLNASIVHAMKVPGVKFSNSSRDGLSGYVRRISPDSAMYDHWQIYNFDLVGYRDNVTLAFANLRSAVADRDYERFNPVIDNSTLPYIRVGAVWRDGDERPAYPDAITMDPQTEDYNIRYVSFDYNSTFFDADGYLRLFSNVADVRLTEIAPTAYETHNLTSLTACLAVATVRAQGNLTWDNQRTLISSMNTLSEFLLEGEWKKYSRMYNLSELRGIHLWRANETEPAYSLTTVFWTRILYTGLSISPNDGFSPFWGQVTSARILHEESGAYWTSHYSGNRSLTNFDVTASYGLTANSTDFFAAVERLHSWAQSSKKMVFTCYMNMNCPKPLNPRLIYLWMKGTPEPTMPVDSKNRDGGQIIVARYAMVSPAAPDDFYVDAYSSAFMFACEGGNALQSFTFKTRYTVKNNSGAGFNLYRYNVTATIIISGFSYDIGSQTEDALLSLTNTSVNREIESGYQVYGKIDLQSVTEGTEEMVHVRFFTDRNASDPQFLSLFSNITNVYVEQADEEKWQLADERYERVMALRMIGDNVTVASAVEKLNDALGRQYEGTDNLFNETAQRENMGQMTVVRLWYGNSSEPPSNTSITFHFVGAVNSTQLRQIIAGTIGSNIKSLSLQNFVASSRKRQGGSATAVFSQGRIDPATAQSSFVTAMDEAQNAGRNRFAEYAATAGLPAVSIAVNDITSASSVPTTSTVAPGPTASSSTSTHSTVSTSDVTSETVVTQSPTRDEPGTTSTTESKTSVQESTTSSTSSSEEVTQSSSVTSSGQPQPTDGSVKSEDTSLKPGQKAGIAIGVILGVGLIATAVESNKNEHQHQHQRKKMKWYTQIMILCYGRLIYQMLRPAKTLPPPILPPVEGSKITSGPYQGKNKL</sequence>
<dbReference type="Proteomes" id="UP000241769">
    <property type="component" value="Unassembled WGS sequence"/>
</dbReference>
<evidence type="ECO:0000256" key="1">
    <source>
        <dbReference type="SAM" id="MobiDB-lite"/>
    </source>
</evidence>
<dbReference type="InParanoid" id="A0A2P6NF54"/>
<name>A0A2P6NF54_9EUKA</name>
<gene>
    <name evidence="3" type="ORF">PROFUN_04873</name>
</gene>
<proteinExistence type="predicted"/>